<evidence type="ECO:0000256" key="14">
    <source>
        <dbReference type="ARBA" id="ARBA00048300"/>
    </source>
</evidence>
<dbReference type="PANTHER" id="PTHR11777">
    <property type="entry name" value="ALANYL-TRNA SYNTHETASE"/>
    <property type="match status" value="1"/>
</dbReference>
<dbReference type="SUPFAM" id="SSF50447">
    <property type="entry name" value="Translation proteins"/>
    <property type="match status" value="1"/>
</dbReference>
<reference evidence="16 17" key="1">
    <citation type="journal article" date="2021" name="Sci. Rep.">
        <title>Genome sequencing of the multicellular alga Astrephomene provides insights into convergent evolution of germ-soma differentiation.</title>
        <authorList>
            <person name="Yamashita S."/>
            <person name="Yamamoto K."/>
            <person name="Matsuzaki R."/>
            <person name="Suzuki S."/>
            <person name="Yamaguchi H."/>
            <person name="Hirooka S."/>
            <person name="Minakuchi Y."/>
            <person name="Miyagishima S."/>
            <person name="Kawachi M."/>
            <person name="Toyoda A."/>
            <person name="Nozaki H."/>
        </authorList>
    </citation>
    <scope>NUCLEOTIDE SEQUENCE [LARGE SCALE GENOMIC DNA]</scope>
    <source>
        <strain evidence="16 17">NIES-4017</strain>
    </source>
</reference>
<dbReference type="GO" id="GO:0000049">
    <property type="term" value="F:tRNA binding"/>
    <property type="evidence" value="ECO:0007669"/>
    <property type="project" value="UniProtKB-KW"/>
</dbReference>
<keyword evidence="12" id="KW-0648">Protein biosynthesis</keyword>
<evidence type="ECO:0000256" key="6">
    <source>
        <dbReference type="ARBA" id="ARBA00022598"/>
    </source>
</evidence>
<organism evidence="16 17">
    <name type="scientific">Astrephomene gubernaculifera</name>
    <dbReference type="NCBI Taxonomy" id="47775"/>
    <lineage>
        <taxon>Eukaryota</taxon>
        <taxon>Viridiplantae</taxon>
        <taxon>Chlorophyta</taxon>
        <taxon>core chlorophytes</taxon>
        <taxon>Chlorophyceae</taxon>
        <taxon>CS clade</taxon>
        <taxon>Chlamydomonadales</taxon>
        <taxon>Astrephomenaceae</taxon>
        <taxon>Astrephomene</taxon>
    </lineage>
</organism>
<dbReference type="InterPro" id="IPR059090">
    <property type="entry name" value="ALA1_helical"/>
</dbReference>
<evidence type="ECO:0000256" key="10">
    <source>
        <dbReference type="ARBA" id="ARBA00022840"/>
    </source>
</evidence>
<keyword evidence="17" id="KW-1185">Reference proteome</keyword>
<dbReference type="SUPFAM" id="SSF55681">
    <property type="entry name" value="Class II aaRS and biotin synthetases"/>
    <property type="match status" value="1"/>
</dbReference>
<dbReference type="FunFam" id="3.10.310.40:FF:000002">
    <property type="entry name" value="alanine--tRNA ligase, cytoplasmic"/>
    <property type="match status" value="1"/>
</dbReference>
<gene>
    <name evidence="16" type="ORF">Agub_g10304</name>
</gene>
<dbReference type="InterPro" id="IPR003156">
    <property type="entry name" value="DHHA1_dom"/>
</dbReference>
<keyword evidence="6" id="KW-0436">Ligase</keyword>
<dbReference type="GO" id="GO:0006419">
    <property type="term" value="P:alanyl-tRNA aminoacylation"/>
    <property type="evidence" value="ECO:0007669"/>
    <property type="project" value="InterPro"/>
</dbReference>
<keyword evidence="10" id="KW-0067">ATP-binding</keyword>
<evidence type="ECO:0000256" key="8">
    <source>
        <dbReference type="ARBA" id="ARBA00022741"/>
    </source>
</evidence>
<evidence type="ECO:0000256" key="7">
    <source>
        <dbReference type="ARBA" id="ARBA00022723"/>
    </source>
</evidence>
<evidence type="ECO:0000256" key="13">
    <source>
        <dbReference type="ARBA" id="ARBA00023146"/>
    </source>
</evidence>
<dbReference type="Gene3D" id="1.20.1050.10">
    <property type="match status" value="1"/>
</dbReference>
<dbReference type="EMBL" id="BMAR01000023">
    <property type="protein sequence ID" value="GFR48410.1"/>
    <property type="molecule type" value="Genomic_DNA"/>
</dbReference>
<dbReference type="InterPro" id="IPR018164">
    <property type="entry name" value="Ala-tRNA-synth_IIc_N"/>
</dbReference>
<keyword evidence="11" id="KW-0694">RNA-binding</keyword>
<dbReference type="InterPro" id="IPR023033">
    <property type="entry name" value="Ala_tRNA_ligase_euk/bac"/>
</dbReference>
<dbReference type="InterPro" id="IPR036282">
    <property type="entry name" value="Glutathione-S-Trfase_C_sf"/>
</dbReference>
<dbReference type="InterPro" id="IPR012947">
    <property type="entry name" value="tRNA_SAD"/>
</dbReference>
<evidence type="ECO:0000256" key="5">
    <source>
        <dbReference type="ARBA" id="ARBA00022555"/>
    </source>
</evidence>
<keyword evidence="9" id="KW-0862">Zinc</keyword>
<dbReference type="CDD" id="cd00673">
    <property type="entry name" value="AlaRS_core"/>
    <property type="match status" value="1"/>
</dbReference>
<evidence type="ECO:0000259" key="15">
    <source>
        <dbReference type="PROSITE" id="PS50860"/>
    </source>
</evidence>
<dbReference type="InterPro" id="IPR009000">
    <property type="entry name" value="Transl_B-barrel_sf"/>
</dbReference>
<dbReference type="PRINTS" id="PR00980">
    <property type="entry name" value="TRNASYNTHALA"/>
</dbReference>
<dbReference type="Gene3D" id="2.40.30.130">
    <property type="match status" value="1"/>
</dbReference>
<dbReference type="Gene3D" id="3.30.980.10">
    <property type="entry name" value="Threonyl-trna Synthetase, Chain A, domain 2"/>
    <property type="match status" value="1"/>
</dbReference>
<keyword evidence="13" id="KW-0030">Aminoacyl-tRNA synthetase</keyword>
<dbReference type="InterPro" id="IPR018162">
    <property type="entry name" value="Ala-tRNA-ligase_IIc_anticod-bd"/>
</dbReference>
<dbReference type="GO" id="GO:0009507">
    <property type="term" value="C:chloroplast"/>
    <property type="evidence" value="ECO:0007669"/>
    <property type="project" value="TreeGrafter"/>
</dbReference>
<feature type="domain" description="Alanyl-transfer RNA synthetases family profile" evidence="15">
    <location>
        <begin position="272"/>
        <end position="1022"/>
    </location>
</feature>
<feature type="non-terminal residue" evidence="16">
    <location>
        <position position="1"/>
    </location>
</feature>
<evidence type="ECO:0000256" key="1">
    <source>
        <dbReference type="ARBA" id="ARBA00008429"/>
    </source>
</evidence>
<keyword evidence="7" id="KW-0479">Metal-binding</keyword>
<dbReference type="Pfam" id="PF01411">
    <property type="entry name" value="tRNA-synt_2c"/>
    <property type="match status" value="1"/>
</dbReference>
<dbReference type="PROSITE" id="PS50860">
    <property type="entry name" value="AA_TRNA_LIGASE_II_ALA"/>
    <property type="match status" value="1"/>
</dbReference>
<evidence type="ECO:0000256" key="12">
    <source>
        <dbReference type="ARBA" id="ARBA00022917"/>
    </source>
</evidence>
<comment type="similarity">
    <text evidence="1">Belongs to the class-II aminoacyl-tRNA synthetase family. Alax-L subfamily.</text>
</comment>
<dbReference type="GO" id="GO:0002161">
    <property type="term" value="F:aminoacyl-tRNA deacylase activity"/>
    <property type="evidence" value="ECO:0007669"/>
    <property type="project" value="TreeGrafter"/>
</dbReference>
<dbReference type="GO" id="GO:0046872">
    <property type="term" value="F:metal ion binding"/>
    <property type="evidence" value="ECO:0007669"/>
    <property type="project" value="UniProtKB-KW"/>
</dbReference>
<accession>A0AAD3HPZ7</accession>
<dbReference type="GO" id="GO:0005739">
    <property type="term" value="C:mitochondrion"/>
    <property type="evidence" value="ECO:0007669"/>
    <property type="project" value="TreeGrafter"/>
</dbReference>
<evidence type="ECO:0000256" key="11">
    <source>
        <dbReference type="ARBA" id="ARBA00022884"/>
    </source>
</evidence>
<evidence type="ECO:0000256" key="4">
    <source>
        <dbReference type="ARBA" id="ARBA00022490"/>
    </source>
</evidence>
<sequence length="1215" mass="128552">RFLPELKSLHCGSDVTVLFRLSVPGGRSGLASHWGVRIKGTSASRRNPSRSMADTKPRLYGVGVKALRLQVVAAVAGVELDVPCFTEGLTNQTPAYLRLSPEGAFPLLVTPDGAAHAAPAPALKALIGGGAAAAKWLDWAAATDAFVPGWIDGLLGQAPYSEATAASASNRFRAHLAALESALAASPYATLGAGAAVDAAVAMSVFVFYVTVMDEKLRSELPKTSAFLASVYGSPAVQAALKGLPVAAPAAAMAPGAASPLAAFESVLTQPWSGARTRAAFNEFFETKGHTYWASSSVVPHNDPTLLFTNAGMNQFKPVFLGTVDPNSDMGKMKRACNSQKCIRAGGKHNDLDDVGKDVYHHTFFEMLGNWSFGDYFKEEAISWAWELLTKWYKLPAERLYATYFRGDPSQGLPADDEAREIWLRFLPESRVLPYGNKENFWEMGDQGPCGPCTEIHFDRIGGRDAAELVNADDPNVLEIWNNVFIQFNREPDGSLKSLPAKHVDTGMGLERITSVLQGKMSNYATDVFGPIFDAIQQVTGARTYTDKVGKDDVDGVDMAYRVVADHIRTLSFSIADGARPGNEGRDYVLRRILRRAVRYGRETLGAKEGFFAGLVDVVVANFGGFFPELVRQRDTIYSVLREEEAAFSRTLVKGIERFKKAATSATDHKIPGSEAFVLWDTYGFPVDLTQLMAEERGMTVDMAGYEAAMNEAREKSRQGGKKAAGTGIKFEAEATGWLQAKGVPLTNDAPKYGSSDVTARVLAILTPAGFVESSAEAADADGPVGLVFDATSFYAESGGQIGDTGAVRGPDGASLVVSDCQVAAGYVLHVGEASGSFRVGDQVTVAVDYERRGLIKPNHTFTHVLNFALKSTLGEHVDQKGSIVLPDKLRFDFSNAGPVEAAQLAAVEKICREAVAAALPVYGNEVPLAQARAINGLRAVFGEVYPDPVRVVSIGRAVEELLADPAAATNAAFSIEFCGGTHLSNTAEAEAFALLSEEGIAKGVRRIVAVTRGEAVRAIEAAARMRAELAAIAALPDEQLEKACKAFKESVDAAVIPAADKAALREELAALGRRVVEYQKAAAAANKALAAEKAVVAADAAVAAGKAFVVGRLDVGLDTKATAEACAAITAKHPTLAALFVSVDAEKGKALAYAGVPDALISKIKANEWVSAALAPLGGKGGGKPGSAQGQGPNVEKAEEALAVAAAFAEAKLQ</sequence>
<proteinExistence type="inferred from homology"/>
<dbReference type="InterPro" id="IPR018163">
    <property type="entry name" value="Thr/Ala-tRNA-synth_IIc_edit"/>
</dbReference>
<dbReference type="Pfam" id="PF02272">
    <property type="entry name" value="DHHA1"/>
    <property type="match status" value="1"/>
</dbReference>
<comment type="caution">
    <text evidence="16">The sequence shown here is derived from an EMBL/GenBank/DDBJ whole genome shotgun (WGS) entry which is preliminary data.</text>
</comment>
<dbReference type="InterPro" id="IPR002318">
    <property type="entry name" value="Ala-tRNA-lgiase_IIc"/>
</dbReference>
<evidence type="ECO:0000256" key="9">
    <source>
        <dbReference type="ARBA" id="ARBA00022833"/>
    </source>
</evidence>
<dbReference type="FunFam" id="3.30.930.10:FF:000011">
    <property type="entry name" value="Alanine--tRNA ligase, cytoplasmic"/>
    <property type="match status" value="1"/>
</dbReference>
<evidence type="ECO:0000256" key="2">
    <source>
        <dbReference type="ARBA" id="ARBA00013168"/>
    </source>
</evidence>
<dbReference type="InterPro" id="IPR018165">
    <property type="entry name" value="Ala-tRNA-synth_IIc_core"/>
</dbReference>
<dbReference type="SUPFAM" id="SSF55186">
    <property type="entry name" value="ThrRS/AlaRS common domain"/>
    <property type="match status" value="1"/>
</dbReference>
<dbReference type="EC" id="6.1.1.7" evidence="2"/>
<evidence type="ECO:0000313" key="17">
    <source>
        <dbReference type="Proteomes" id="UP001054857"/>
    </source>
</evidence>
<dbReference type="Gene3D" id="3.10.310.40">
    <property type="match status" value="1"/>
</dbReference>
<protein>
    <recommendedName>
        <fullName evidence="3">Alanine--tRNA ligase</fullName>
        <ecNumber evidence="2">6.1.1.7</ecNumber>
    </recommendedName>
</protein>
<dbReference type="PANTHER" id="PTHR11777:SF9">
    <property type="entry name" value="ALANINE--TRNA LIGASE, CYTOPLASMIC"/>
    <property type="match status" value="1"/>
</dbReference>
<keyword evidence="5" id="KW-0820">tRNA-binding</keyword>
<dbReference type="AlphaFoldDB" id="A0AAD3HPZ7"/>
<dbReference type="InterPro" id="IPR045864">
    <property type="entry name" value="aa-tRNA-synth_II/BPL/LPL"/>
</dbReference>
<evidence type="ECO:0000256" key="3">
    <source>
        <dbReference type="ARBA" id="ARBA00017959"/>
    </source>
</evidence>
<dbReference type="Pfam" id="PF07973">
    <property type="entry name" value="tRNA_SAD"/>
    <property type="match status" value="1"/>
</dbReference>
<dbReference type="HAMAP" id="MF_00036_B">
    <property type="entry name" value="Ala_tRNA_synth_B"/>
    <property type="match status" value="1"/>
</dbReference>
<dbReference type="Gene3D" id="3.30.930.10">
    <property type="entry name" value="Bira Bifunctional Protein, Domain 2"/>
    <property type="match status" value="1"/>
</dbReference>
<keyword evidence="8" id="KW-0547">Nucleotide-binding</keyword>
<comment type="catalytic activity">
    <reaction evidence="14">
        <text>tRNA(Ala) + L-alanine + ATP = L-alanyl-tRNA(Ala) + AMP + diphosphate</text>
        <dbReference type="Rhea" id="RHEA:12540"/>
        <dbReference type="Rhea" id="RHEA-COMP:9657"/>
        <dbReference type="Rhea" id="RHEA-COMP:9923"/>
        <dbReference type="ChEBI" id="CHEBI:30616"/>
        <dbReference type="ChEBI" id="CHEBI:33019"/>
        <dbReference type="ChEBI" id="CHEBI:57972"/>
        <dbReference type="ChEBI" id="CHEBI:78442"/>
        <dbReference type="ChEBI" id="CHEBI:78497"/>
        <dbReference type="ChEBI" id="CHEBI:456215"/>
        <dbReference type="EC" id="6.1.1.7"/>
    </reaction>
</comment>
<dbReference type="SUPFAM" id="SSF101353">
    <property type="entry name" value="Putative anticodon-binding domain of alanyl-tRNA synthetase (AlaRS)"/>
    <property type="match status" value="1"/>
</dbReference>
<dbReference type="NCBIfam" id="TIGR00344">
    <property type="entry name" value="alaS"/>
    <property type="match status" value="1"/>
</dbReference>
<keyword evidence="4" id="KW-0963">Cytoplasm</keyword>
<dbReference type="FunFam" id="3.30.980.10:FF:000004">
    <property type="entry name" value="Alanine--tRNA ligase, cytoplasmic"/>
    <property type="match status" value="1"/>
</dbReference>
<dbReference type="Proteomes" id="UP001054857">
    <property type="component" value="Unassembled WGS sequence"/>
</dbReference>
<dbReference type="SMART" id="SM00863">
    <property type="entry name" value="tRNA_SAD"/>
    <property type="match status" value="1"/>
</dbReference>
<name>A0AAD3HPZ7_9CHLO</name>
<dbReference type="GO" id="GO:0005524">
    <property type="term" value="F:ATP binding"/>
    <property type="evidence" value="ECO:0007669"/>
    <property type="project" value="UniProtKB-KW"/>
</dbReference>
<dbReference type="InterPro" id="IPR050058">
    <property type="entry name" value="Ala-tRNA_ligase"/>
</dbReference>
<dbReference type="Pfam" id="PF26023">
    <property type="entry name" value="ALA1"/>
    <property type="match status" value="1"/>
</dbReference>
<evidence type="ECO:0000313" key="16">
    <source>
        <dbReference type="EMBL" id="GFR48410.1"/>
    </source>
</evidence>
<dbReference type="GO" id="GO:0004813">
    <property type="term" value="F:alanine-tRNA ligase activity"/>
    <property type="evidence" value="ECO:0007669"/>
    <property type="project" value="UniProtKB-EC"/>
</dbReference>
<dbReference type="SUPFAM" id="SSF47616">
    <property type="entry name" value="GST C-terminal domain-like"/>
    <property type="match status" value="1"/>
</dbReference>